<reference evidence="2" key="1">
    <citation type="submission" date="2020-05" db="EMBL/GenBank/DDBJ databases">
        <title>WGS assembly of Panicum virgatum.</title>
        <authorList>
            <person name="Lovell J.T."/>
            <person name="Jenkins J."/>
            <person name="Shu S."/>
            <person name="Juenger T.E."/>
            <person name="Schmutz J."/>
        </authorList>
    </citation>
    <scope>NUCLEOTIDE SEQUENCE</scope>
    <source>
        <strain evidence="2">AP13</strain>
    </source>
</reference>
<dbReference type="Proteomes" id="UP000823388">
    <property type="component" value="Chromosome 3K"/>
</dbReference>
<sequence length="103" mass="11536">MHMYFFCFSDNLTHLGSQVYLLIWKTGSSFFLENPSFHCPLRLNPVCSEAAAPGASARSPDGGGASEGARPSPRLFICMVCFQFDARRLLVDYYWQGRSYVVA</sequence>
<evidence type="ECO:0000313" key="2">
    <source>
        <dbReference type="EMBL" id="KAG2628788.1"/>
    </source>
</evidence>
<organism evidence="2 3">
    <name type="scientific">Panicum virgatum</name>
    <name type="common">Blackwell switchgrass</name>
    <dbReference type="NCBI Taxonomy" id="38727"/>
    <lineage>
        <taxon>Eukaryota</taxon>
        <taxon>Viridiplantae</taxon>
        <taxon>Streptophyta</taxon>
        <taxon>Embryophyta</taxon>
        <taxon>Tracheophyta</taxon>
        <taxon>Spermatophyta</taxon>
        <taxon>Magnoliopsida</taxon>
        <taxon>Liliopsida</taxon>
        <taxon>Poales</taxon>
        <taxon>Poaceae</taxon>
        <taxon>PACMAD clade</taxon>
        <taxon>Panicoideae</taxon>
        <taxon>Panicodae</taxon>
        <taxon>Paniceae</taxon>
        <taxon>Panicinae</taxon>
        <taxon>Panicum</taxon>
        <taxon>Panicum sect. Hiantes</taxon>
    </lineage>
</organism>
<name>A0A8T0V2Z5_PANVG</name>
<evidence type="ECO:0000256" key="1">
    <source>
        <dbReference type="SAM" id="MobiDB-lite"/>
    </source>
</evidence>
<comment type="caution">
    <text evidence="2">The sequence shown here is derived from an EMBL/GenBank/DDBJ whole genome shotgun (WGS) entry which is preliminary data.</text>
</comment>
<feature type="region of interest" description="Disordered" evidence="1">
    <location>
        <begin position="51"/>
        <end position="71"/>
    </location>
</feature>
<keyword evidence="3" id="KW-1185">Reference proteome</keyword>
<accession>A0A8T0V2Z5</accession>
<evidence type="ECO:0000313" key="3">
    <source>
        <dbReference type="Proteomes" id="UP000823388"/>
    </source>
</evidence>
<proteinExistence type="predicted"/>
<protein>
    <submittedName>
        <fullName evidence="2">Uncharacterized protein</fullName>
    </submittedName>
</protein>
<dbReference type="EMBL" id="CM029041">
    <property type="protein sequence ID" value="KAG2628788.1"/>
    <property type="molecule type" value="Genomic_DNA"/>
</dbReference>
<dbReference type="AlphaFoldDB" id="A0A8T0V2Z5"/>
<gene>
    <name evidence="2" type="ORF">PVAP13_3KG413581</name>
</gene>